<dbReference type="HOGENOM" id="CLU_042688_2_0_1"/>
<organism evidence="2 3">
    <name type="scientific">Talaromyces stipitatus (strain ATCC 10500 / CBS 375.48 / QM 6759 / NRRL 1006)</name>
    <name type="common">Penicillium stipitatum</name>
    <dbReference type="NCBI Taxonomy" id="441959"/>
    <lineage>
        <taxon>Eukaryota</taxon>
        <taxon>Fungi</taxon>
        <taxon>Dikarya</taxon>
        <taxon>Ascomycota</taxon>
        <taxon>Pezizomycotina</taxon>
        <taxon>Eurotiomycetes</taxon>
        <taxon>Eurotiomycetidae</taxon>
        <taxon>Eurotiales</taxon>
        <taxon>Trichocomaceae</taxon>
        <taxon>Talaromyces</taxon>
        <taxon>Talaromyces sect. Talaromyces</taxon>
    </lineage>
</organism>
<dbReference type="GO" id="GO:0016491">
    <property type="term" value="F:oxidoreductase activity"/>
    <property type="evidence" value="ECO:0007669"/>
    <property type="project" value="InterPro"/>
</dbReference>
<dbReference type="GeneID" id="8098070"/>
<dbReference type="EMBL" id="EQ962655">
    <property type="protein sequence ID" value="EED18844.1"/>
    <property type="molecule type" value="Genomic_DNA"/>
</dbReference>
<evidence type="ECO:0000313" key="3">
    <source>
        <dbReference type="Proteomes" id="UP000001745"/>
    </source>
</evidence>
<dbReference type="PhylomeDB" id="B8MB55"/>
<dbReference type="VEuPathDB" id="FungiDB:TSTA_125580"/>
<accession>B8MB55</accession>
<dbReference type="Proteomes" id="UP000001745">
    <property type="component" value="Unassembled WGS sequence"/>
</dbReference>
<dbReference type="PANTHER" id="PTHR34598:SF3">
    <property type="entry name" value="OXIDOREDUCTASE AN1597"/>
    <property type="match status" value="1"/>
</dbReference>
<dbReference type="PANTHER" id="PTHR34598">
    <property type="entry name" value="BLL6449 PROTEIN"/>
    <property type="match status" value="1"/>
</dbReference>
<dbReference type="NCBIfam" id="NF041278">
    <property type="entry name" value="CmcJ_NvfI_EfuI"/>
    <property type="match status" value="1"/>
</dbReference>
<name>B8MB55_TALSN</name>
<dbReference type="RefSeq" id="XP_002482836.1">
    <property type="nucleotide sequence ID" value="XM_002482791.1"/>
</dbReference>
<sequence length="312" mass="35345">MATAKITTQHTYDIPAQLTYLEWHDHYETEKPFMVIRYPDDPPEMTGGNVTFKEGEEETIHDIRGHEDDFTLDGNGFLFTHAPTSLAPSDFLDDEKIKTKYLPECEAYLKGLLDADQVIIFHYRVRNTITSDDPYSDTGPARSAHVDLSSQTIRERIRNRYPDRADFLLSGRVRLINLWRPINGPIQNWPLAVCDGNTLPEKNLVLTERIRTRDKAIARFVVHSPAMKWYYQSGMEDGTLLVLKNYDSHAEEGGVARYSAHCSFPLPTAGPDTPPRESVEVRAVVLNYPRDDPSLVEPKPAISNVDSASITV</sequence>
<keyword evidence="3" id="KW-1185">Reference proteome</keyword>
<evidence type="ECO:0008006" key="4">
    <source>
        <dbReference type="Google" id="ProtNLM"/>
    </source>
</evidence>
<comment type="similarity">
    <text evidence="1">Belongs to the asaB hydroxylase/desaturase family.</text>
</comment>
<evidence type="ECO:0000313" key="2">
    <source>
        <dbReference type="EMBL" id="EED18844.1"/>
    </source>
</evidence>
<dbReference type="AlphaFoldDB" id="B8MB55"/>
<dbReference type="InParanoid" id="B8MB55"/>
<dbReference type="eggNOG" id="ENOG502SPKX">
    <property type="taxonomic scope" value="Eukaryota"/>
</dbReference>
<dbReference type="InterPro" id="IPR044053">
    <property type="entry name" value="AsaB-like"/>
</dbReference>
<evidence type="ECO:0000256" key="1">
    <source>
        <dbReference type="ARBA" id="ARBA00023604"/>
    </source>
</evidence>
<dbReference type="OMA" id="VQMINIW"/>
<dbReference type="STRING" id="441959.B8MB55"/>
<reference evidence="3" key="1">
    <citation type="journal article" date="2015" name="Genome Announc.">
        <title>Genome sequence of the AIDS-associated pathogen Penicillium marneffei (ATCC18224) and its near taxonomic relative Talaromyces stipitatus (ATCC10500).</title>
        <authorList>
            <person name="Nierman W.C."/>
            <person name="Fedorova-Abrams N.D."/>
            <person name="Andrianopoulos A."/>
        </authorList>
    </citation>
    <scope>NUCLEOTIDE SEQUENCE [LARGE SCALE GENOMIC DNA]</scope>
    <source>
        <strain evidence="3">ATCC 10500 / CBS 375.48 / QM 6759 / NRRL 1006</strain>
    </source>
</reference>
<dbReference type="OrthoDB" id="412788at2759"/>
<proteinExistence type="inferred from homology"/>
<gene>
    <name evidence="2" type="ORF">TSTA_125580</name>
</gene>
<protein>
    <recommendedName>
        <fullName evidence="4">Methyltransferase</fullName>
    </recommendedName>
</protein>